<feature type="domain" description="K Homology" evidence="5">
    <location>
        <begin position="798"/>
        <end position="884"/>
    </location>
</feature>
<feature type="domain" description="K Homology" evidence="5">
    <location>
        <begin position="731"/>
        <end position="794"/>
    </location>
</feature>
<accession>A0A6J3M7K8</accession>
<organism evidence="7">
    <name type="scientific">Dissoconium aciculare CBS 342.82</name>
    <dbReference type="NCBI Taxonomy" id="1314786"/>
    <lineage>
        <taxon>Eukaryota</taxon>
        <taxon>Fungi</taxon>
        <taxon>Dikarya</taxon>
        <taxon>Ascomycota</taxon>
        <taxon>Pezizomycotina</taxon>
        <taxon>Dothideomycetes</taxon>
        <taxon>Dothideomycetidae</taxon>
        <taxon>Mycosphaerellales</taxon>
        <taxon>Dissoconiaceae</taxon>
        <taxon>Dissoconium</taxon>
    </lineage>
</organism>
<dbReference type="InterPro" id="IPR054548">
    <property type="entry name" value="SCP160-like_KH"/>
</dbReference>
<feature type="coiled-coil region" evidence="3">
    <location>
        <begin position="382"/>
        <end position="413"/>
    </location>
</feature>
<proteinExistence type="predicted"/>
<keyword evidence="1" id="KW-0677">Repeat</keyword>
<dbReference type="Proteomes" id="UP000504637">
    <property type="component" value="Unplaced"/>
</dbReference>
<dbReference type="CDD" id="cd22408">
    <property type="entry name" value="KH-I_Vigilin_rpt4"/>
    <property type="match status" value="1"/>
</dbReference>
<dbReference type="CDD" id="cd22450">
    <property type="entry name" value="KH-I_ScSCP160_rpt5"/>
    <property type="match status" value="1"/>
</dbReference>
<feature type="domain" description="K Homology" evidence="5">
    <location>
        <begin position="1235"/>
        <end position="1305"/>
    </location>
</feature>
<dbReference type="SUPFAM" id="SSF54791">
    <property type="entry name" value="Eukaryotic type KH-domain (KH-domain type I)"/>
    <property type="match status" value="8"/>
</dbReference>
<protein>
    <submittedName>
        <fullName evidence="7">RNA-binding G protein effector of mating response pathway</fullName>
    </submittedName>
</protein>
<feature type="domain" description="K Homology" evidence="5">
    <location>
        <begin position="1119"/>
        <end position="1231"/>
    </location>
</feature>
<feature type="domain" description="K Homology" evidence="5">
    <location>
        <begin position="1047"/>
        <end position="1118"/>
    </location>
</feature>
<feature type="domain" description="K Homology" evidence="5">
    <location>
        <begin position="966"/>
        <end position="1043"/>
    </location>
</feature>
<feature type="domain" description="K Homology" evidence="5">
    <location>
        <begin position="406"/>
        <end position="474"/>
    </location>
</feature>
<evidence type="ECO:0000313" key="6">
    <source>
        <dbReference type="Proteomes" id="UP000504637"/>
    </source>
</evidence>
<dbReference type="InterPro" id="IPR004088">
    <property type="entry name" value="KH_dom_type_1"/>
</dbReference>
<feature type="region of interest" description="Disordered" evidence="4">
    <location>
        <begin position="841"/>
        <end position="870"/>
    </location>
</feature>
<dbReference type="CDD" id="cd22449">
    <property type="entry name" value="KH-I_ScSCP160_rpt4"/>
    <property type="match status" value="1"/>
</dbReference>
<evidence type="ECO:0000256" key="4">
    <source>
        <dbReference type="SAM" id="MobiDB-lite"/>
    </source>
</evidence>
<feature type="region of interest" description="Disordered" evidence="4">
    <location>
        <begin position="113"/>
        <end position="155"/>
    </location>
</feature>
<dbReference type="SMART" id="SM00322">
    <property type="entry name" value="KH"/>
    <property type="match status" value="9"/>
</dbReference>
<dbReference type="CDD" id="cd02394">
    <property type="entry name" value="KH-I_Vigilin_rpt6"/>
    <property type="match status" value="2"/>
</dbReference>
<evidence type="ECO:0000256" key="2">
    <source>
        <dbReference type="PROSITE-ProRule" id="PRU00117"/>
    </source>
</evidence>
<reference evidence="7" key="1">
    <citation type="submission" date="2020-01" db="EMBL/GenBank/DDBJ databases">
        <authorList>
            <consortium name="DOE Joint Genome Institute"/>
            <person name="Haridas S."/>
            <person name="Albert R."/>
            <person name="Binder M."/>
            <person name="Bloem J."/>
            <person name="Labutti K."/>
            <person name="Salamov A."/>
            <person name="Andreopoulos B."/>
            <person name="Baker S.E."/>
            <person name="Barry K."/>
            <person name="Bills G."/>
            <person name="Bluhm B.H."/>
            <person name="Cannon C."/>
            <person name="Castanera R."/>
            <person name="Culley D.E."/>
            <person name="Daum C."/>
            <person name="Ezra D."/>
            <person name="Gonzalez J.B."/>
            <person name="Henrissat B."/>
            <person name="Kuo A."/>
            <person name="Liang C."/>
            <person name="Lipzen A."/>
            <person name="Lutzoni F."/>
            <person name="Magnuson J."/>
            <person name="Mondo S."/>
            <person name="Nolan M."/>
            <person name="Ohm R."/>
            <person name="Pangilinan J."/>
            <person name="Park H.-J."/>
            <person name="Ramirez L."/>
            <person name="Alfaro M."/>
            <person name="Sun H."/>
            <person name="Tritt A."/>
            <person name="Yoshinaga Y."/>
            <person name="Zwiers L.-H."/>
            <person name="Turgeon B.G."/>
            <person name="Goodwin S.B."/>
            <person name="Spatafora J.W."/>
            <person name="Crous P.W."/>
            <person name="Grigoriev I.V."/>
        </authorList>
    </citation>
    <scope>NUCLEOTIDE SEQUENCE</scope>
    <source>
        <strain evidence="7">CBS 342.82</strain>
    </source>
</reference>
<dbReference type="PANTHER" id="PTHR10627:SF31">
    <property type="entry name" value="DODECA-SATELLITE-BINDING PROTEIN 1, ISOFORM A"/>
    <property type="match status" value="1"/>
</dbReference>
<feature type="domain" description="K Homology" evidence="5">
    <location>
        <begin position="229"/>
        <end position="307"/>
    </location>
</feature>
<keyword evidence="2" id="KW-0694">RNA-binding</keyword>
<reference evidence="7" key="3">
    <citation type="submission" date="2025-08" db="UniProtKB">
        <authorList>
            <consortium name="RefSeq"/>
        </authorList>
    </citation>
    <scope>IDENTIFICATION</scope>
    <source>
        <strain evidence="7">CBS 342.82</strain>
    </source>
</reference>
<dbReference type="InterPro" id="IPR004087">
    <property type="entry name" value="KH_dom"/>
</dbReference>
<dbReference type="RefSeq" id="XP_033460570.1">
    <property type="nucleotide sequence ID" value="XM_033604673.1"/>
</dbReference>
<reference evidence="7" key="2">
    <citation type="submission" date="2020-04" db="EMBL/GenBank/DDBJ databases">
        <authorList>
            <consortium name="NCBI Genome Project"/>
        </authorList>
    </citation>
    <scope>NUCLEOTIDE SEQUENCE</scope>
    <source>
        <strain evidence="7">CBS 342.82</strain>
    </source>
</reference>
<dbReference type="CDD" id="cd00105">
    <property type="entry name" value="KH-I"/>
    <property type="match status" value="1"/>
</dbReference>
<feature type="compositionally biased region" description="Low complexity" evidence="4">
    <location>
        <begin position="113"/>
        <end position="144"/>
    </location>
</feature>
<dbReference type="GO" id="GO:0003729">
    <property type="term" value="F:mRNA binding"/>
    <property type="evidence" value="ECO:0007669"/>
    <property type="project" value="TreeGrafter"/>
</dbReference>
<evidence type="ECO:0000259" key="5">
    <source>
        <dbReference type="SMART" id="SM00322"/>
    </source>
</evidence>
<dbReference type="OrthoDB" id="10027144at2759"/>
<feature type="compositionally biased region" description="Basic and acidic residues" evidence="4">
    <location>
        <begin position="1193"/>
        <end position="1202"/>
    </location>
</feature>
<name>A0A6J3M7K8_9PEZI</name>
<keyword evidence="6" id="KW-1185">Reference proteome</keyword>
<dbReference type="GO" id="GO:0005737">
    <property type="term" value="C:cytoplasm"/>
    <property type="evidence" value="ECO:0007669"/>
    <property type="project" value="TreeGrafter"/>
</dbReference>
<evidence type="ECO:0000256" key="3">
    <source>
        <dbReference type="SAM" id="Coils"/>
    </source>
</evidence>
<dbReference type="PANTHER" id="PTHR10627">
    <property type="entry name" value="SCP160"/>
    <property type="match status" value="1"/>
</dbReference>
<feature type="domain" description="K Homology" evidence="5">
    <location>
        <begin position="889"/>
        <end position="962"/>
    </location>
</feature>
<feature type="region of interest" description="Disordered" evidence="4">
    <location>
        <begin position="1"/>
        <end position="80"/>
    </location>
</feature>
<evidence type="ECO:0000256" key="1">
    <source>
        <dbReference type="ARBA" id="ARBA00022737"/>
    </source>
</evidence>
<dbReference type="InterPro" id="IPR036612">
    <property type="entry name" value="KH_dom_type_1_sf"/>
</dbReference>
<gene>
    <name evidence="7" type="ORF">K489DRAFT_379528</name>
</gene>
<keyword evidence="3" id="KW-0175">Coiled coil</keyword>
<feature type="compositionally biased region" description="Low complexity" evidence="4">
    <location>
        <begin position="7"/>
        <end position="18"/>
    </location>
</feature>
<evidence type="ECO:0000313" key="7">
    <source>
        <dbReference type="RefSeq" id="XP_033460570.1"/>
    </source>
</evidence>
<dbReference type="Gene3D" id="3.30.1370.10">
    <property type="entry name" value="K Homology domain, type 1"/>
    <property type="match status" value="8"/>
</dbReference>
<dbReference type="GeneID" id="54362473"/>
<dbReference type="Pfam" id="PF22952">
    <property type="entry name" value="KH_11"/>
    <property type="match status" value="1"/>
</dbReference>
<sequence>MATDTRGSSSGADAMSAAERLQQQHASDHSHNPTVEEVVDEDILAHPPPSGLPSLTGDAGGNVGSSGKALGKQPVRDNVSKPAFDTQSEELFPALGAPKSKAAAAPSMWSKKPSAVGKAANGLSNGQANGAASSTNSSGAASSGLPRGPVPQMSLPGRYSEQIQLHPSVMTPRKDLKKPVAEILREINKRSKANVEMKSGPGGVIIFEGTGPVDAVRIALKEVANQLCAKQNIKVSIPIGVRGKIVGKQGATIQAISKKTGARINISKQEAADILEDDDLEATIDVSIEGDPFAVQMAKQDIEKIVNEHTSTVNTRLKNIPAEYYPFLSGANNSALDALLQGRDLKYNVPQYHTWKDQAPPQNPVNRQPAVFVPQSGLPIQISGERQAVAELKAEIERQVQELQRRITLEQMAIERGRHQFIVGEMGTSLNEFLAETGCSVILPPDNDDSELLTVVGPPERIEEGLNKIMDLASSMAMASADIARQHATAPRGAQAHARDVTRYLQQRKGIEQLERLHNARIVPDSTGAWQIYARDGKNAMKARSDVMNLISGHPPTRFHAVDVNPFFHEHLRGQAATRIREQHGVHVVVPDDTEEGTVILVYEDNAAAPDYEFPRRQPSPQDAKAFQQALQAAQAQILGLFEGQQSIVTRDLEAPVKFHDKIRRHVDRHHQSQPQGQIPVQVFYGGSSQPAQKRATAPSVSVRGPEDSADALLQSLLAFIEQEKQDELERGFTIDFPFPQQYANHLIGRKGENINRLREEFDVEIQLNDGKCQIKGPEAKANAAKKYILDMGRKLEDESTHHLNIPAEFHRELIGPQGAQVNRLQDRYGVRVNFPRSRQVADDASVADDVPHRKNDQQPNEVIVKGPSKGANECRDELLSLFQYIKDNSHVAIVSVNQSQLPSLIGAGGKEMDALRLETGAQIDVPGSRDAASANGRVDIKIKGQKKNVENAEKLIKQKAAIFENTIQRTLDVDRRHHRHIIGPSGSTLRSIVIRSGGPEDQRLHNRMVRLPKTDTEGNSIRVEGQKEVVDKIIAEIEAIVRDQDSRKEDVVEVKPEKHRLLIGRGGETRRNLEQQFNVSINIPRQTETGPQRSQVKIQGLPADVERAKAHILEVTKEQDGETIQVPRRFHHGIADNGQFFRRLRSDHKVLVDHNGQRPPPKPSTPAPSRGNGAAMPLITDDPSASAGSHSWESHDLHSSTEEGQIPWVLSGPSPEAVAAARVKLERALEEAANQDTIGFLILPDPRAYRHVIGPGGAEINRIRKQTGTKIQVPRDQGRGEAIEILGTKSGVDEARDIILEIVQNNA</sequence>
<feature type="region of interest" description="Disordered" evidence="4">
    <location>
        <begin position="1152"/>
        <end position="1207"/>
    </location>
</feature>
<dbReference type="PROSITE" id="PS50084">
    <property type="entry name" value="KH_TYPE_1"/>
    <property type="match status" value="8"/>
</dbReference>
<dbReference type="Pfam" id="PF00013">
    <property type="entry name" value="KH_1"/>
    <property type="match status" value="7"/>
</dbReference>